<evidence type="ECO:0000313" key="3">
    <source>
        <dbReference type="Proteomes" id="UP000184301"/>
    </source>
</evidence>
<dbReference type="STRING" id="1121950.SAMN02745243_01331"/>
<gene>
    <name evidence="2" type="ORF">SAMN02745243_01331</name>
</gene>
<dbReference type="OrthoDB" id="9989798at2"/>
<name>A0A1M6M0E1_9FIRM</name>
<dbReference type="Proteomes" id="UP000184301">
    <property type="component" value="Unassembled WGS sequence"/>
</dbReference>
<dbReference type="RefSeq" id="WP_073107225.1">
    <property type="nucleotide sequence ID" value="NZ_FQZY01000016.1"/>
</dbReference>
<keyword evidence="1" id="KW-0732">Signal</keyword>
<feature type="signal peptide" evidence="1">
    <location>
        <begin position="1"/>
        <end position="23"/>
    </location>
</feature>
<reference evidence="2 3" key="1">
    <citation type="submission" date="2016-11" db="EMBL/GenBank/DDBJ databases">
        <authorList>
            <person name="Jaros S."/>
            <person name="Januszkiewicz K."/>
            <person name="Wedrychowicz H."/>
        </authorList>
    </citation>
    <scope>NUCLEOTIDE SEQUENCE [LARGE SCALE GENOMIC DNA]</scope>
    <source>
        <strain evidence="2 3">DSM 15480</strain>
    </source>
</reference>
<dbReference type="EMBL" id="FQZY01000016">
    <property type="protein sequence ID" value="SHJ76952.1"/>
    <property type="molecule type" value="Genomic_DNA"/>
</dbReference>
<feature type="chain" id="PRO_5038602291" description="Lipoprotein" evidence="1">
    <location>
        <begin position="24"/>
        <end position="188"/>
    </location>
</feature>
<keyword evidence="3" id="KW-1185">Reference proteome</keyword>
<proteinExistence type="predicted"/>
<evidence type="ECO:0000256" key="1">
    <source>
        <dbReference type="SAM" id="SignalP"/>
    </source>
</evidence>
<organism evidence="2 3">
    <name type="scientific">Hespellia stercorisuis DSM 15480</name>
    <dbReference type="NCBI Taxonomy" id="1121950"/>
    <lineage>
        <taxon>Bacteria</taxon>
        <taxon>Bacillati</taxon>
        <taxon>Bacillota</taxon>
        <taxon>Clostridia</taxon>
        <taxon>Lachnospirales</taxon>
        <taxon>Lachnospiraceae</taxon>
        <taxon>Hespellia</taxon>
    </lineage>
</organism>
<dbReference type="AlphaFoldDB" id="A0A1M6M0E1"/>
<evidence type="ECO:0000313" key="2">
    <source>
        <dbReference type="EMBL" id="SHJ76952.1"/>
    </source>
</evidence>
<accession>A0A1M6M0E1</accession>
<protein>
    <recommendedName>
        <fullName evidence="4">Lipoprotein</fullName>
    </recommendedName>
</protein>
<sequence>MKSGKRCRIIAVALALCMSAPLAGCEALMEHEVITEERTKGKPEYRGFDDLPVEYNGPAVVQDGGVVIKDGGIADGVDHWNEFLKKTEEKTPCSIRIMQRVNPENLILRDVIYDGNTYRLIISTNPDKYDYTYSYLYDLRGRRSKNSRLSRVVFLTNEKDAKFEDVIGSLGKNEESQKLNFQLLFREN</sequence>
<evidence type="ECO:0008006" key="4">
    <source>
        <dbReference type="Google" id="ProtNLM"/>
    </source>
</evidence>